<feature type="region of interest" description="Disordered" evidence="1">
    <location>
        <begin position="134"/>
        <end position="190"/>
    </location>
</feature>
<keyword evidence="2" id="KW-0472">Membrane</keyword>
<protein>
    <submittedName>
        <fullName evidence="3">Uncharacterized protein</fullName>
    </submittedName>
</protein>
<dbReference type="AlphaFoldDB" id="A0AA41ZLC8"/>
<organism evidence="3 4">
    <name type="scientific">Larsenimonas rhizosphaerae</name>
    <dbReference type="NCBI Taxonomy" id="2944682"/>
    <lineage>
        <taxon>Bacteria</taxon>
        <taxon>Pseudomonadati</taxon>
        <taxon>Pseudomonadota</taxon>
        <taxon>Gammaproteobacteria</taxon>
        <taxon>Oceanospirillales</taxon>
        <taxon>Halomonadaceae</taxon>
        <taxon>Larsenimonas</taxon>
    </lineage>
</organism>
<dbReference type="EMBL" id="JAPIVE010000001">
    <property type="protein sequence ID" value="MCX2522900.1"/>
    <property type="molecule type" value="Genomic_DNA"/>
</dbReference>
<keyword evidence="2" id="KW-0812">Transmembrane</keyword>
<sequence>MARINPSVVQEILGRVIAYYTAFTLLPGVSVPGAVFLSQAFYWSRNSKTKARNGWFYKNQRGEDSWESETGLTPKQQANARKSLVEIGVLEEERRDVPAKIWYRVNCERLLELLADQLDEGSSGSGCNSQFFPLVDSTTPSGQSGGQDGRALIRPKGKSITENTTQSTSRNKSEAAKAKSHSGPESKLTRAEMAELLGQQRADLIARNYGSNKVGVPAVEEMRRTLRTWNSSGAERG</sequence>
<keyword evidence="2" id="KW-1133">Transmembrane helix</keyword>
<accession>A0AA41ZLC8</accession>
<feature type="compositionally biased region" description="Polar residues" evidence="1">
    <location>
        <begin position="160"/>
        <end position="170"/>
    </location>
</feature>
<dbReference type="RefSeq" id="WP_265895328.1">
    <property type="nucleotide sequence ID" value="NZ_JAPIVE010000001.1"/>
</dbReference>
<gene>
    <name evidence="3" type="ORF">OQ287_01470</name>
</gene>
<feature type="transmembrane region" description="Helical" evidence="2">
    <location>
        <begin position="17"/>
        <end position="43"/>
    </location>
</feature>
<name>A0AA41ZLC8_9GAMM</name>
<comment type="caution">
    <text evidence="3">The sequence shown here is derived from an EMBL/GenBank/DDBJ whole genome shotgun (WGS) entry which is preliminary data.</text>
</comment>
<evidence type="ECO:0000313" key="3">
    <source>
        <dbReference type="EMBL" id="MCX2522900.1"/>
    </source>
</evidence>
<evidence type="ECO:0000256" key="2">
    <source>
        <dbReference type="SAM" id="Phobius"/>
    </source>
</evidence>
<evidence type="ECO:0000256" key="1">
    <source>
        <dbReference type="SAM" id="MobiDB-lite"/>
    </source>
</evidence>
<feature type="compositionally biased region" description="Basic and acidic residues" evidence="1">
    <location>
        <begin position="171"/>
        <end position="190"/>
    </location>
</feature>
<reference evidence="3" key="1">
    <citation type="submission" date="2022-11" db="EMBL/GenBank/DDBJ databases">
        <title>Larsenimonas rhizosphaerae sp. nov., isolated from a tidal mudflat.</title>
        <authorList>
            <person name="Lee S.D."/>
            <person name="Kim I.S."/>
        </authorList>
    </citation>
    <scope>NUCLEOTIDE SEQUENCE</scope>
    <source>
        <strain evidence="3">GH2-1</strain>
    </source>
</reference>
<proteinExistence type="predicted"/>
<keyword evidence="4" id="KW-1185">Reference proteome</keyword>
<evidence type="ECO:0000313" key="4">
    <source>
        <dbReference type="Proteomes" id="UP001165678"/>
    </source>
</evidence>
<dbReference type="Proteomes" id="UP001165678">
    <property type="component" value="Unassembled WGS sequence"/>
</dbReference>